<dbReference type="InterPro" id="IPR001492">
    <property type="entry name" value="Flagellin"/>
</dbReference>
<dbReference type="OrthoDB" id="7312911at2"/>
<dbReference type="Proteomes" id="UP000436522">
    <property type="component" value="Unassembled WGS sequence"/>
</dbReference>
<accession>A0A640VVC9</accession>
<organism evidence="1 2">
    <name type="scientific">Roseobacter cerasinus</name>
    <dbReference type="NCBI Taxonomy" id="2602289"/>
    <lineage>
        <taxon>Bacteria</taxon>
        <taxon>Pseudomonadati</taxon>
        <taxon>Pseudomonadota</taxon>
        <taxon>Alphaproteobacteria</taxon>
        <taxon>Rhodobacterales</taxon>
        <taxon>Roseobacteraceae</taxon>
        <taxon>Roseobacter</taxon>
    </lineage>
</organism>
<dbReference type="Gene3D" id="1.20.1330.10">
    <property type="entry name" value="f41 fragment of flagellin, N-terminal domain"/>
    <property type="match status" value="1"/>
</dbReference>
<dbReference type="PANTHER" id="PTHR42792">
    <property type="entry name" value="FLAGELLIN"/>
    <property type="match status" value="1"/>
</dbReference>
<dbReference type="SUPFAM" id="SSF64518">
    <property type="entry name" value="Phase 1 flagellin"/>
    <property type="match status" value="1"/>
</dbReference>
<dbReference type="GO" id="GO:0009288">
    <property type="term" value="C:bacterial-type flagellum"/>
    <property type="evidence" value="ECO:0007669"/>
    <property type="project" value="InterPro"/>
</dbReference>
<proteinExistence type="predicted"/>
<evidence type="ECO:0000313" key="2">
    <source>
        <dbReference type="Proteomes" id="UP000436522"/>
    </source>
</evidence>
<keyword evidence="1" id="KW-0966">Cell projection</keyword>
<comment type="caution">
    <text evidence="1">The sequence shown here is derived from an EMBL/GenBank/DDBJ whole genome shotgun (WGS) entry which is preliminary data.</text>
</comment>
<dbReference type="EMBL" id="BLIV01000005">
    <property type="protein sequence ID" value="GFE50855.1"/>
    <property type="molecule type" value="Genomic_DNA"/>
</dbReference>
<dbReference type="AlphaFoldDB" id="A0A640VVC9"/>
<dbReference type="RefSeq" id="WP_159978037.1">
    <property type="nucleotide sequence ID" value="NZ_BLIV01000005.1"/>
</dbReference>
<dbReference type="GO" id="GO:0005198">
    <property type="term" value="F:structural molecule activity"/>
    <property type="evidence" value="ECO:0007669"/>
    <property type="project" value="InterPro"/>
</dbReference>
<keyword evidence="1" id="KW-0969">Cilium</keyword>
<keyword evidence="2" id="KW-1185">Reference proteome</keyword>
<evidence type="ECO:0000313" key="1">
    <source>
        <dbReference type="EMBL" id="GFE50855.1"/>
    </source>
</evidence>
<reference evidence="1 2" key="1">
    <citation type="submission" date="2019-12" db="EMBL/GenBank/DDBJ databases">
        <title>Roseobacter cerasinus sp. nov., isolated from seawater around aquaculture.</title>
        <authorList>
            <person name="Muramatsu S."/>
            <person name="Takabe Y."/>
            <person name="Mori K."/>
            <person name="Takaichi S."/>
            <person name="Hanada S."/>
        </authorList>
    </citation>
    <scope>NUCLEOTIDE SEQUENCE [LARGE SCALE GENOMIC DNA]</scope>
    <source>
        <strain evidence="1 2">AI77</strain>
    </source>
</reference>
<keyword evidence="1" id="KW-0282">Flagellum</keyword>
<dbReference type="PANTHER" id="PTHR42792:SF1">
    <property type="entry name" value="FLAGELLAR HOOK-ASSOCIATED PROTEIN 3"/>
    <property type="match status" value="1"/>
</dbReference>
<name>A0A640VVC9_9RHOB</name>
<gene>
    <name evidence="1" type="ORF">So717_26080</name>
</gene>
<protein>
    <submittedName>
        <fullName evidence="1">Flagellar hook protein FlgL</fullName>
    </submittedName>
</protein>
<sequence length="334" mass="35434">MKSTSLGDLAQSFMLQRRSVALRQDLNRLNDELSSGKVSDVRQVLAGNHNYLTGLERSLEVLEGYSVANTEAAYLTATMQESLARVQDTGSALGIDLLLASGGSVGVNSGNPSENARAQLDSIISALNDDVAGRSLFAGTATNDAPLPDGETLIGLVRAVVAGQPTPEDAMTAAANWFADPAGFDALAYSGSNTALAPFSLSDTERVSLDVRANDDAIKDLLLNVTVAALGDDAALGFDVKDQAELFGLTGIGLQSNQDRITSLRANIGFVEERIELISARNEAEETSMTFARNSLLAADPFETATELESVQFHLQSLYSVTVRSSQLRLVNFL</sequence>